<dbReference type="InterPro" id="IPR006645">
    <property type="entry name" value="NGN-like_dom"/>
</dbReference>
<evidence type="ECO:0000313" key="5">
    <source>
        <dbReference type="EMBL" id="UXD87962.1"/>
    </source>
</evidence>
<evidence type="ECO:0000256" key="3">
    <source>
        <dbReference type="ARBA" id="ARBA00023163"/>
    </source>
</evidence>
<dbReference type="SUPFAM" id="SSF82679">
    <property type="entry name" value="N-utilization substance G protein NusG, N-terminal domain"/>
    <property type="match status" value="1"/>
</dbReference>
<dbReference type="InterPro" id="IPR043425">
    <property type="entry name" value="NusG-like"/>
</dbReference>
<dbReference type="Gene3D" id="3.30.70.940">
    <property type="entry name" value="NusG, N-terminal domain"/>
    <property type="match status" value="1"/>
</dbReference>
<dbReference type="Proteomes" id="UP001065322">
    <property type="component" value="Chromosome"/>
</dbReference>
<keyword evidence="1" id="KW-0889">Transcription antitermination</keyword>
<evidence type="ECO:0000256" key="2">
    <source>
        <dbReference type="ARBA" id="ARBA00023015"/>
    </source>
</evidence>
<dbReference type="InterPro" id="IPR036735">
    <property type="entry name" value="NGN_dom_sf"/>
</dbReference>
<proteinExistence type="predicted"/>
<dbReference type="SMART" id="SM00738">
    <property type="entry name" value="NGN"/>
    <property type="match status" value="1"/>
</dbReference>
<keyword evidence="2" id="KW-0805">Transcription regulation</keyword>
<keyword evidence="3" id="KW-0804">Transcription</keyword>
<evidence type="ECO:0000256" key="1">
    <source>
        <dbReference type="ARBA" id="ARBA00022814"/>
    </source>
</evidence>
<gene>
    <name evidence="5" type="primary">rfaH</name>
    <name evidence="5" type="ORF">HUF19_11200</name>
</gene>
<accession>A0ABY6AB50</accession>
<dbReference type="CDD" id="cd06091">
    <property type="entry name" value="KOW_NusG"/>
    <property type="match status" value="1"/>
</dbReference>
<dbReference type="PANTHER" id="PTHR30265">
    <property type="entry name" value="RHO-INTERACTING TRANSCRIPTION TERMINATION FACTOR NUSG"/>
    <property type="match status" value="1"/>
</dbReference>
<dbReference type="SUPFAM" id="SSF50104">
    <property type="entry name" value="Translation proteins SH3-like domain"/>
    <property type="match status" value="1"/>
</dbReference>
<feature type="domain" description="NusG-like N-terminal" evidence="4">
    <location>
        <begin position="1"/>
        <end position="99"/>
    </location>
</feature>
<reference evidence="6" key="1">
    <citation type="submission" date="2020-06" db="EMBL/GenBank/DDBJ databases">
        <title>Thalassolituus marinus alknpb1M-1, a hydrocarbon-degrading bacterium isolated from the deep-sea overlying water using an in-situ strategy from the South China Sea basin.</title>
        <authorList>
            <person name="Dong C."/>
            <person name="Chen Y."/>
            <person name="Shao Z."/>
        </authorList>
    </citation>
    <scope>NUCLEOTIDE SEQUENCE [LARGE SCALE GENOMIC DNA]</scope>
    <source>
        <strain evidence="6">alknpb1M-1</strain>
    </source>
</reference>
<dbReference type="PANTHER" id="PTHR30265:SF7">
    <property type="entry name" value="TRANSCRIPTION ANTITERMINATION PROTEIN RFAH"/>
    <property type="match status" value="1"/>
</dbReference>
<keyword evidence="6" id="KW-1185">Reference proteome</keyword>
<protein>
    <submittedName>
        <fullName evidence="5">Transcription/translation regulatory transformer protein RfaH</fullName>
    </submittedName>
</protein>
<dbReference type="Pfam" id="PF02357">
    <property type="entry name" value="NusG"/>
    <property type="match status" value="1"/>
</dbReference>
<evidence type="ECO:0000259" key="4">
    <source>
        <dbReference type="SMART" id="SM00738"/>
    </source>
</evidence>
<dbReference type="EMBL" id="CP054475">
    <property type="protein sequence ID" value="UXD87962.1"/>
    <property type="molecule type" value="Genomic_DNA"/>
</dbReference>
<dbReference type="InterPro" id="IPR008991">
    <property type="entry name" value="Translation_prot_SH3-like_sf"/>
</dbReference>
<evidence type="ECO:0000313" key="6">
    <source>
        <dbReference type="Proteomes" id="UP001065322"/>
    </source>
</evidence>
<dbReference type="RefSeq" id="WP_260996722.1">
    <property type="nucleotide sequence ID" value="NZ_CP054475.1"/>
</dbReference>
<organism evidence="5 6">
    <name type="scientific">Thalassolituus hydrocarboniclasticus</name>
    <dbReference type="NCBI Taxonomy" id="2742796"/>
    <lineage>
        <taxon>Bacteria</taxon>
        <taxon>Pseudomonadati</taxon>
        <taxon>Pseudomonadota</taxon>
        <taxon>Gammaproteobacteria</taxon>
        <taxon>Oceanospirillales</taxon>
        <taxon>Oceanospirillaceae</taxon>
        <taxon>Thalassolituus</taxon>
    </lineage>
</organism>
<dbReference type="NCBIfam" id="NF006534">
    <property type="entry name" value="PRK09014.1"/>
    <property type="match status" value="1"/>
</dbReference>
<sequence>MQWYVVLTKPRQEQRALEHLVQQGASAFLPLFRREHVANGKRAVRDEPLFPGYLFLQSNANNPLLSKIRSTLGARGLLYFGTQPAVVSSLLVDDLQQRNLCNENESLYKKGQKVTLNSGPFKNYEAIFQHYDGEERAMILLSLLGQQSELLVELQELAQA</sequence>
<name>A0ABY6AB50_9GAMM</name>
<dbReference type="CDD" id="cd09892">
    <property type="entry name" value="NGN_SP_RfaH"/>
    <property type="match status" value="1"/>
</dbReference>